<accession>A0A5D4GW56</accession>
<evidence type="ECO:0000256" key="1">
    <source>
        <dbReference type="SAM" id="MobiDB-lite"/>
    </source>
</evidence>
<name>A0A5D4GW56_9HYPH</name>
<comment type="caution">
    <text evidence="3">The sequence shown here is derived from an EMBL/GenBank/DDBJ whole genome shotgun (WGS) entry which is preliminary data.</text>
</comment>
<dbReference type="RefSeq" id="WP_148914263.1">
    <property type="nucleotide sequence ID" value="NZ_VSZS01000060.1"/>
</dbReference>
<sequence length="110" mass="11601">MIYILLYLVFVSAIGIAASYYSSVFTIITISFLMVLPALVSAVLYLEIGAGLILLILFAIAYSGGVGLGLFVRSRSEAVDSQQVAPDGSEDAGKDQVIRDGLVPNGDPKT</sequence>
<evidence type="ECO:0000313" key="3">
    <source>
        <dbReference type="EMBL" id="TYR33061.1"/>
    </source>
</evidence>
<dbReference type="Proteomes" id="UP000323258">
    <property type="component" value="Unassembled WGS sequence"/>
</dbReference>
<feature type="region of interest" description="Disordered" evidence="1">
    <location>
        <begin position="81"/>
        <end position="110"/>
    </location>
</feature>
<keyword evidence="4" id="KW-1185">Reference proteome</keyword>
<dbReference type="AlphaFoldDB" id="A0A5D4GW56"/>
<evidence type="ECO:0000256" key="2">
    <source>
        <dbReference type="SAM" id="Phobius"/>
    </source>
</evidence>
<protein>
    <submittedName>
        <fullName evidence="3">Uncharacterized protein</fullName>
    </submittedName>
</protein>
<proteinExistence type="predicted"/>
<keyword evidence="2" id="KW-0472">Membrane</keyword>
<feature type="transmembrane region" description="Helical" evidence="2">
    <location>
        <begin position="53"/>
        <end position="72"/>
    </location>
</feature>
<gene>
    <name evidence="3" type="ORF">FY036_08330</name>
</gene>
<keyword evidence="2" id="KW-0812">Transmembrane</keyword>
<keyword evidence="2" id="KW-1133">Transmembrane helix</keyword>
<dbReference type="EMBL" id="VSZS01000060">
    <property type="protein sequence ID" value="TYR33061.1"/>
    <property type="molecule type" value="Genomic_DNA"/>
</dbReference>
<organism evidence="3 4">
    <name type="scientific">Neoaquamicrobium microcysteis</name>
    <dbReference type="NCBI Taxonomy" id="2682781"/>
    <lineage>
        <taxon>Bacteria</taxon>
        <taxon>Pseudomonadati</taxon>
        <taxon>Pseudomonadota</taxon>
        <taxon>Alphaproteobacteria</taxon>
        <taxon>Hyphomicrobiales</taxon>
        <taxon>Phyllobacteriaceae</taxon>
        <taxon>Neoaquamicrobium</taxon>
    </lineage>
</organism>
<evidence type="ECO:0000313" key="4">
    <source>
        <dbReference type="Proteomes" id="UP000323258"/>
    </source>
</evidence>
<feature type="transmembrane region" description="Helical" evidence="2">
    <location>
        <begin position="27"/>
        <end position="46"/>
    </location>
</feature>
<reference evidence="3 4" key="2">
    <citation type="submission" date="2019-09" db="EMBL/GenBank/DDBJ databases">
        <title>Mesorhizobium sp. MaA-C15 isolated from Microcystis aeruginosa.</title>
        <authorList>
            <person name="Jeong S.E."/>
            <person name="Jin H.M."/>
            <person name="Jeon C.O."/>
        </authorList>
    </citation>
    <scope>NUCLEOTIDE SEQUENCE [LARGE SCALE GENOMIC DNA]</scope>
    <source>
        <strain evidence="3 4">MaA-C15</strain>
    </source>
</reference>
<reference evidence="3 4" key="1">
    <citation type="submission" date="2019-08" db="EMBL/GenBank/DDBJ databases">
        <authorList>
            <person name="Seo Y.L."/>
        </authorList>
    </citation>
    <scope>NUCLEOTIDE SEQUENCE [LARGE SCALE GENOMIC DNA]</scope>
    <source>
        <strain evidence="3 4">MaA-C15</strain>
    </source>
</reference>